<accession>A0ABQ6A0Y7</accession>
<gene>
    <name evidence="2" type="ORF">GCM10007878_12050</name>
</gene>
<keyword evidence="1" id="KW-0472">Membrane</keyword>
<feature type="transmembrane region" description="Helical" evidence="1">
    <location>
        <begin position="44"/>
        <end position="62"/>
    </location>
</feature>
<evidence type="ECO:0000313" key="2">
    <source>
        <dbReference type="EMBL" id="GLR63770.1"/>
    </source>
</evidence>
<dbReference type="InterPro" id="IPR021521">
    <property type="entry name" value="DUF3185"/>
</dbReference>
<dbReference type="Pfam" id="PF11381">
    <property type="entry name" value="DUF3185"/>
    <property type="match status" value="1"/>
</dbReference>
<keyword evidence="1" id="KW-0812">Transmembrane</keyword>
<evidence type="ECO:0000313" key="3">
    <source>
        <dbReference type="Proteomes" id="UP001156682"/>
    </source>
</evidence>
<evidence type="ECO:0008006" key="4">
    <source>
        <dbReference type="Google" id="ProtNLM"/>
    </source>
</evidence>
<keyword evidence="1" id="KW-1133">Transmembrane helix</keyword>
<feature type="transmembrane region" description="Helical" evidence="1">
    <location>
        <begin position="7"/>
        <end position="24"/>
    </location>
</feature>
<evidence type="ECO:0000256" key="1">
    <source>
        <dbReference type="SAM" id="Phobius"/>
    </source>
</evidence>
<comment type="caution">
    <text evidence="2">The sequence shown here is derived from an EMBL/GenBank/DDBJ whole genome shotgun (WGS) entry which is preliminary data.</text>
</comment>
<sequence length="65" mass="7377">MRRATSLLLIVIGILLLYWGYDLQERVDVELIKQITGEAPEKVWQYYVTGGIAVLVGILGVWKSK</sequence>
<dbReference type="EMBL" id="BSOR01000017">
    <property type="protein sequence ID" value="GLR63770.1"/>
    <property type="molecule type" value="Genomic_DNA"/>
</dbReference>
<organism evidence="2 3">
    <name type="scientific">Marinospirillum insulare</name>
    <dbReference type="NCBI Taxonomy" id="217169"/>
    <lineage>
        <taxon>Bacteria</taxon>
        <taxon>Pseudomonadati</taxon>
        <taxon>Pseudomonadota</taxon>
        <taxon>Gammaproteobacteria</taxon>
        <taxon>Oceanospirillales</taxon>
        <taxon>Oceanospirillaceae</taxon>
        <taxon>Marinospirillum</taxon>
    </lineage>
</organism>
<proteinExistence type="predicted"/>
<reference evidence="3" key="1">
    <citation type="journal article" date="2019" name="Int. J. Syst. Evol. Microbiol.">
        <title>The Global Catalogue of Microorganisms (GCM) 10K type strain sequencing project: providing services to taxonomists for standard genome sequencing and annotation.</title>
        <authorList>
            <consortium name="The Broad Institute Genomics Platform"/>
            <consortium name="The Broad Institute Genome Sequencing Center for Infectious Disease"/>
            <person name="Wu L."/>
            <person name="Ma J."/>
        </authorList>
    </citation>
    <scope>NUCLEOTIDE SEQUENCE [LARGE SCALE GENOMIC DNA]</scope>
    <source>
        <strain evidence="3">NBRC 100033</strain>
    </source>
</reference>
<name>A0ABQ6A0Y7_9GAMM</name>
<keyword evidence="3" id="KW-1185">Reference proteome</keyword>
<protein>
    <recommendedName>
        <fullName evidence="4">DUF3185 family protein</fullName>
    </recommendedName>
</protein>
<dbReference type="Proteomes" id="UP001156682">
    <property type="component" value="Unassembled WGS sequence"/>
</dbReference>
<dbReference type="RefSeq" id="WP_027850845.1">
    <property type="nucleotide sequence ID" value="NZ_BSOR01000017.1"/>
</dbReference>